<feature type="compositionally biased region" description="Basic and acidic residues" evidence="1">
    <location>
        <begin position="135"/>
        <end position="144"/>
    </location>
</feature>
<feature type="chain" id="PRO_5002871878" description="Pilus formation protein N-terminal domain-containing protein" evidence="2">
    <location>
        <begin position="19"/>
        <end position="151"/>
    </location>
</feature>
<dbReference type="KEGG" id="mno:Mnod_3797"/>
<dbReference type="RefSeq" id="WP_015930357.1">
    <property type="nucleotide sequence ID" value="NC_011894.1"/>
</dbReference>
<proteinExistence type="predicted"/>
<gene>
    <name evidence="4" type="ordered locus">Mnod_3797</name>
</gene>
<dbReference type="STRING" id="460265.Mnod_3797"/>
<keyword evidence="5" id="KW-1185">Reference proteome</keyword>
<evidence type="ECO:0000256" key="1">
    <source>
        <dbReference type="SAM" id="MobiDB-lite"/>
    </source>
</evidence>
<organism evidence="4 5">
    <name type="scientific">Methylobacterium nodulans (strain LMG 21967 / CNCM I-2342 / ORS 2060)</name>
    <dbReference type="NCBI Taxonomy" id="460265"/>
    <lineage>
        <taxon>Bacteria</taxon>
        <taxon>Pseudomonadati</taxon>
        <taxon>Pseudomonadota</taxon>
        <taxon>Alphaproteobacteria</taxon>
        <taxon>Hyphomicrobiales</taxon>
        <taxon>Methylobacteriaceae</taxon>
        <taxon>Methylobacterium</taxon>
    </lineage>
</organism>
<sequence length="151" mass="15929">MRAFAIIPLLAIVTSASAADSLALRPGQVEIVKTSRGARTVVVGDPDIADVTVANESTIVVTAKENGVTDLVLLDESGREFLRKQLQIGSPELTVRVYRTARETTEAVCTASSCMPLPKLAGATRRAAIGQAKVRPSETTEAKEAVTTPPE</sequence>
<dbReference type="InterPro" id="IPR032789">
    <property type="entry name" value="T2SS-T3SS_pil_N"/>
</dbReference>
<feature type="signal peptide" evidence="2">
    <location>
        <begin position="1"/>
        <end position="18"/>
    </location>
</feature>
<name>B8IRG1_METNO</name>
<reference evidence="4 5" key="1">
    <citation type="submission" date="2009-01" db="EMBL/GenBank/DDBJ databases">
        <title>Complete sequence of chromosome of Methylobacterium nodulans ORS 2060.</title>
        <authorList>
            <consortium name="US DOE Joint Genome Institute"/>
            <person name="Lucas S."/>
            <person name="Copeland A."/>
            <person name="Lapidus A."/>
            <person name="Glavina del Rio T."/>
            <person name="Dalin E."/>
            <person name="Tice H."/>
            <person name="Bruce D."/>
            <person name="Goodwin L."/>
            <person name="Pitluck S."/>
            <person name="Sims D."/>
            <person name="Brettin T."/>
            <person name="Detter J.C."/>
            <person name="Han C."/>
            <person name="Larimer F."/>
            <person name="Land M."/>
            <person name="Hauser L."/>
            <person name="Kyrpides N."/>
            <person name="Ivanova N."/>
            <person name="Marx C.J."/>
            <person name="Richardson P."/>
        </authorList>
    </citation>
    <scope>NUCLEOTIDE SEQUENCE [LARGE SCALE GENOMIC DNA]</scope>
    <source>
        <strain evidence="5">LMG 21967 / CNCM I-2342 / ORS 2060</strain>
    </source>
</reference>
<accession>B8IRG1</accession>
<dbReference type="AlphaFoldDB" id="B8IRG1"/>
<dbReference type="Proteomes" id="UP000008207">
    <property type="component" value="Chromosome"/>
</dbReference>
<evidence type="ECO:0000313" key="4">
    <source>
        <dbReference type="EMBL" id="ACL58701.1"/>
    </source>
</evidence>
<dbReference type="Pfam" id="PF13629">
    <property type="entry name" value="T2SS-T3SS_pil_N"/>
    <property type="match status" value="1"/>
</dbReference>
<keyword evidence="2" id="KW-0732">Signal</keyword>
<feature type="domain" description="Pilus formation protein N-terminal" evidence="3">
    <location>
        <begin position="19"/>
        <end position="88"/>
    </location>
</feature>
<protein>
    <recommendedName>
        <fullName evidence="3">Pilus formation protein N-terminal domain-containing protein</fullName>
    </recommendedName>
</protein>
<feature type="region of interest" description="Disordered" evidence="1">
    <location>
        <begin position="129"/>
        <end position="151"/>
    </location>
</feature>
<dbReference type="EMBL" id="CP001349">
    <property type="protein sequence ID" value="ACL58701.1"/>
    <property type="molecule type" value="Genomic_DNA"/>
</dbReference>
<evidence type="ECO:0000256" key="2">
    <source>
        <dbReference type="SAM" id="SignalP"/>
    </source>
</evidence>
<dbReference type="eggNOG" id="COG4964">
    <property type="taxonomic scope" value="Bacteria"/>
</dbReference>
<dbReference type="HOGENOM" id="CLU_1729256_0_0_5"/>
<evidence type="ECO:0000313" key="5">
    <source>
        <dbReference type="Proteomes" id="UP000008207"/>
    </source>
</evidence>
<evidence type="ECO:0000259" key="3">
    <source>
        <dbReference type="Pfam" id="PF13629"/>
    </source>
</evidence>